<sequence>MATKGPSTGDRNGSAGMDCGTAREALSALLDGEAAPCTREHLHTHLATCRECRQWREAAHLVTRRARLTAAPSVPDSTERILTAVLADRSPGRGSRSVRLIRSGLAAVALAHSAIIVPALAGWGGAGLPMQASRELGTFNLTLAVALLAAAVRPARARAMLPVVGVAVGFLTVLAFVGTASGYTTLRAEAPHLITVVGAVLLAMLTRAFDGDTDDPARPPLRWQALLRTFRQRRLPAGLAAFVRSPARGVARAAAHRSAPVHTAATPADSGAVSTEDGGPGLRVA</sequence>
<feature type="transmembrane region" description="Helical" evidence="2">
    <location>
        <begin position="190"/>
        <end position="209"/>
    </location>
</feature>
<evidence type="ECO:0000256" key="1">
    <source>
        <dbReference type="SAM" id="MobiDB-lite"/>
    </source>
</evidence>
<dbReference type="RefSeq" id="WP_136722881.1">
    <property type="nucleotide sequence ID" value="NZ_SUMC01000006.1"/>
</dbReference>
<dbReference type="EMBL" id="SUMC01000006">
    <property type="protein sequence ID" value="TKA11885.1"/>
    <property type="molecule type" value="Genomic_DNA"/>
</dbReference>
<dbReference type="AlphaFoldDB" id="A0A4U0T8V6"/>
<gene>
    <name evidence="3" type="ORF">FCI23_08610</name>
</gene>
<reference evidence="3 4" key="1">
    <citation type="submission" date="2019-04" db="EMBL/GenBank/DDBJ databases">
        <title>Streptomyces oryziradicis sp. nov., a novel actinomycete isolated from rhizosphere soil of rice (Oryza sativa L.).</title>
        <authorList>
            <person name="Li C."/>
        </authorList>
    </citation>
    <scope>NUCLEOTIDE SEQUENCE [LARGE SCALE GENOMIC DNA]</scope>
    <source>
        <strain evidence="3 4">NEAU-C40</strain>
    </source>
</reference>
<feature type="region of interest" description="Disordered" evidence="1">
    <location>
        <begin position="254"/>
        <end position="285"/>
    </location>
</feature>
<keyword evidence="2" id="KW-0812">Transmembrane</keyword>
<proteinExistence type="predicted"/>
<evidence type="ECO:0000313" key="3">
    <source>
        <dbReference type="EMBL" id="TKA11885.1"/>
    </source>
</evidence>
<keyword evidence="2" id="KW-1133">Transmembrane helix</keyword>
<comment type="caution">
    <text evidence="3">The sequence shown here is derived from an EMBL/GenBank/DDBJ whole genome shotgun (WGS) entry which is preliminary data.</text>
</comment>
<evidence type="ECO:0008006" key="5">
    <source>
        <dbReference type="Google" id="ProtNLM"/>
    </source>
</evidence>
<keyword evidence="2" id="KW-0472">Membrane</keyword>
<feature type="transmembrane region" description="Helical" evidence="2">
    <location>
        <begin position="136"/>
        <end position="152"/>
    </location>
</feature>
<evidence type="ECO:0000313" key="4">
    <source>
        <dbReference type="Proteomes" id="UP000305778"/>
    </source>
</evidence>
<name>A0A4U0T8V6_9ACTN</name>
<dbReference type="OrthoDB" id="5197868at2"/>
<protein>
    <recommendedName>
        <fullName evidence="5">Zinc-finger domain-containing protein</fullName>
    </recommendedName>
</protein>
<organism evidence="3 4">
    <name type="scientific">Actinacidiphila oryziradicis</name>
    <dbReference type="NCBI Taxonomy" id="2571141"/>
    <lineage>
        <taxon>Bacteria</taxon>
        <taxon>Bacillati</taxon>
        <taxon>Actinomycetota</taxon>
        <taxon>Actinomycetes</taxon>
        <taxon>Kitasatosporales</taxon>
        <taxon>Streptomycetaceae</taxon>
        <taxon>Actinacidiphila</taxon>
    </lineage>
</organism>
<accession>A0A4U0T8V6</accession>
<dbReference type="Proteomes" id="UP000305778">
    <property type="component" value="Unassembled WGS sequence"/>
</dbReference>
<feature type="transmembrane region" description="Helical" evidence="2">
    <location>
        <begin position="159"/>
        <end position="178"/>
    </location>
</feature>
<feature type="transmembrane region" description="Helical" evidence="2">
    <location>
        <begin position="103"/>
        <end position="124"/>
    </location>
</feature>
<evidence type="ECO:0000256" key="2">
    <source>
        <dbReference type="SAM" id="Phobius"/>
    </source>
</evidence>
<keyword evidence="4" id="KW-1185">Reference proteome</keyword>